<evidence type="ECO:0000256" key="5">
    <source>
        <dbReference type="ARBA" id="ARBA00022989"/>
    </source>
</evidence>
<keyword evidence="12" id="KW-1185">Reference proteome</keyword>
<dbReference type="SUPFAM" id="SSF52540">
    <property type="entry name" value="P-loop containing nucleoside triphosphate hydrolases"/>
    <property type="match status" value="1"/>
</dbReference>
<dbReference type="PROSITE" id="PS50929">
    <property type="entry name" value="ABC_TM1F"/>
    <property type="match status" value="1"/>
</dbReference>
<feature type="transmembrane region" description="Helical" evidence="8">
    <location>
        <begin position="168"/>
        <end position="188"/>
    </location>
</feature>
<dbReference type="InterPro" id="IPR027417">
    <property type="entry name" value="P-loop_NTPase"/>
</dbReference>
<dbReference type="FunFam" id="3.40.50.300:FF:000218">
    <property type="entry name" value="Multidrug ABC transporter ATP-binding protein"/>
    <property type="match status" value="1"/>
</dbReference>
<dbReference type="STRING" id="1715692.RUE5091_01874"/>
<dbReference type="InterPro" id="IPR011527">
    <property type="entry name" value="ABC1_TM_dom"/>
</dbReference>
<comment type="function">
    <text evidence="7">Part of an ABC transporter complex. Transmembrane domains (TMD) form a pore in the inner membrane and the ATP-binding domain (NBD) is responsible for energy generation.</text>
</comment>
<keyword evidence="4 11" id="KW-0067">ATP-binding</keyword>
<sequence length="598" mass="65018">MIKKTWAKWQSGHIGRLLGESLRSQGWLYGISMIAMVVVAATTAGTAWMMENIVNTMTEPEMRSQVYLVAGAVIALFFGKAAASYVQAVFLARAGNRIIAIQQERLYAKLIKRGVGFFSRNESSSLLLRVTQGAQAAKRLVNVVVTSFVRDLLTLIGLVFVMVYQQPLLSVLFFVVGPVALVSVRFLLKRVRSIMRSEMAALSEIIKVLQETSGGITIIKVFALEDHMAGRMNGAIKSVEKRANSISKLQAVASPLMEFLAGLAIAGVLVISTIGIAGSAPTTAGQLMSFITALLMAYEPAKRLSKMRVVIETALVPIGMMFELLDEEEPMRESPDAKPLVAGPGEIRLKDLSFGYKGNANVISDMNVTFEAGKTTALVGQSGGGKSTIFGLIMRFYDPDSGTVEIDGQDLQSASFASLRQKISYVGQETFLFSASIMDNLRFARPDATDEDVKEAARAAHAHEFISKTTRGYDTPVGENGAFLSGGQKQRLAIARAILRKSEILLLDEATSALDSESETLVKTALDKLTENVTTIVIAHRLSTVLEADKIIVIQEGQVIEEGNLDTLIEKDGMFRQLFDQQFKQPVSEGRSVSQDPV</sequence>
<dbReference type="Pfam" id="PF00664">
    <property type="entry name" value="ABC_membrane"/>
    <property type="match status" value="1"/>
</dbReference>
<dbReference type="InterPro" id="IPR003439">
    <property type="entry name" value="ABC_transporter-like_ATP-bd"/>
</dbReference>
<accession>A0A0P1IQW0</accession>
<name>A0A0P1IQW0_9RHOB</name>
<dbReference type="InterPro" id="IPR003593">
    <property type="entry name" value="AAA+_ATPase"/>
</dbReference>
<keyword evidence="5 8" id="KW-1133">Transmembrane helix</keyword>
<dbReference type="GO" id="GO:0005524">
    <property type="term" value="F:ATP binding"/>
    <property type="evidence" value="ECO:0007669"/>
    <property type="project" value="UniProtKB-KW"/>
</dbReference>
<keyword evidence="6 8" id="KW-0472">Membrane</keyword>
<evidence type="ECO:0000256" key="1">
    <source>
        <dbReference type="ARBA" id="ARBA00004651"/>
    </source>
</evidence>
<feature type="transmembrane region" description="Helical" evidence="8">
    <location>
        <begin position="256"/>
        <end position="277"/>
    </location>
</feature>
<evidence type="ECO:0000256" key="3">
    <source>
        <dbReference type="ARBA" id="ARBA00022741"/>
    </source>
</evidence>
<comment type="subcellular location">
    <subcellularLocation>
        <location evidence="1">Cell membrane</location>
        <topology evidence="1">Multi-pass membrane protein</topology>
    </subcellularLocation>
</comment>
<feature type="transmembrane region" description="Helical" evidence="8">
    <location>
        <begin position="140"/>
        <end position="162"/>
    </location>
</feature>
<organism evidence="11 12">
    <name type="scientific">Ruegeria denitrificans</name>
    <dbReference type="NCBI Taxonomy" id="1715692"/>
    <lineage>
        <taxon>Bacteria</taxon>
        <taxon>Pseudomonadati</taxon>
        <taxon>Pseudomonadota</taxon>
        <taxon>Alphaproteobacteria</taxon>
        <taxon>Rhodobacterales</taxon>
        <taxon>Roseobacteraceae</taxon>
        <taxon>Ruegeria</taxon>
    </lineage>
</organism>
<evidence type="ECO:0000259" key="9">
    <source>
        <dbReference type="PROSITE" id="PS50893"/>
    </source>
</evidence>
<dbReference type="Pfam" id="PF00005">
    <property type="entry name" value="ABC_tran"/>
    <property type="match status" value="1"/>
</dbReference>
<dbReference type="CDD" id="cd18552">
    <property type="entry name" value="ABC_6TM_MsbA_like"/>
    <property type="match status" value="1"/>
</dbReference>
<dbReference type="Gene3D" id="1.20.1560.10">
    <property type="entry name" value="ABC transporter type 1, transmembrane domain"/>
    <property type="match status" value="1"/>
</dbReference>
<evidence type="ECO:0000313" key="11">
    <source>
        <dbReference type="EMBL" id="CUJ97997.1"/>
    </source>
</evidence>
<dbReference type="GO" id="GO:0034040">
    <property type="term" value="F:ATPase-coupled lipid transmembrane transporter activity"/>
    <property type="evidence" value="ECO:0007669"/>
    <property type="project" value="TreeGrafter"/>
</dbReference>
<evidence type="ECO:0000256" key="6">
    <source>
        <dbReference type="ARBA" id="ARBA00023136"/>
    </source>
</evidence>
<dbReference type="InterPro" id="IPR017871">
    <property type="entry name" value="ABC_transporter-like_CS"/>
</dbReference>
<dbReference type="SUPFAM" id="SSF90123">
    <property type="entry name" value="ABC transporter transmembrane region"/>
    <property type="match status" value="1"/>
</dbReference>
<dbReference type="EC" id="3.6.3.-" evidence="11"/>
<proteinExistence type="predicted"/>
<feature type="domain" description="ABC transporter" evidence="9">
    <location>
        <begin position="347"/>
        <end position="581"/>
    </location>
</feature>
<dbReference type="EMBL" id="CYUD01000005">
    <property type="protein sequence ID" value="CUJ97997.1"/>
    <property type="molecule type" value="Genomic_DNA"/>
</dbReference>
<dbReference type="InterPro" id="IPR036640">
    <property type="entry name" value="ABC1_TM_sf"/>
</dbReference>
<feature type="transmembrane region" description="Helical" evidence="8">
    <location>
        <begin position="26"/>
        <end position="48"/>
    </location>
</feature>
<dbReference type="SMART" id="SM00382">
    <property type="entry name" value="AAA"/>
    <property type="match status" value="1"/>
</dbReference>
<dbReference type="InterPro" id="IPR039421">
    <property type="entry name" value="Type_1_exporter"/>
</dbReference>
<dbReference type="PANTHER" id="PTHR24221">
    <property type="entry name" value="ATP-BINDING CASSETTE SUB-FAMILY B"/>
    <property type="match status" value="1"/>
</dbReference>
<evidence type="ECO:0000256" key="4">
    <source>
        <dbReference type="ARBA" id="ARBA00022840"/>
    </source>
</evidence>
<evidence type="ECO:0000256" key="2">
    <source>
        <dbReference type="ARBA" id="ARBA00022692"/>
    </source>
</evidence>
<dbReference type="GO" id="GO:0005886">
    <property type="term" value="C:plasma membrane"/>
    <property type="evidence" value="ECO:0007669"/>
    <property type="project" value="UniProtKB-SubCell"/>
</dbReference>
<dbReference type="PANTHER" id="PTHR24221:SF654">
    <property type="entry name" value="ATP-BINDING CASSETTE SUB-FAMILY B MEMBER 6"/>
    <property type="match status" value="1"/>
</dbReference>
<evidence type="ECO:0000259" key="10">
    <source>
        <dbReference type="PROSITE" id="PS50929"/>
    </source>
</evidence>
<dbReference type="Gene3D" id="3.40.50.300">
    <property type="entry name" value="P-loop containing nucleotide triphosphate hydrolases"/>
    <property type="match status" value="1"/>
</dbReference>
<dbReference type="PROSITE" id="PS00211">
    <property type="entry name" value="ABC_TRANSPORTER_1"/>
    <property type="match status" value="1"/>
</dbReference>
<dbReference type="GO" id="GO:0016887">
    <property type="term" value="F:ATP hydrolysis activity"/>
    <property type="evidence" value="ECO:0007669"/>
    <property type="project" value="InterPro"/>
</dbReference>
<evidence type="ECO:0000313" key="12">
    <source>
        <dbReference type="Proteomes" id="UP000051260"/>
    </source>
</evidence>
<keyword evidence="2 8" id="KW-0812">Transmembrane</keyword>
<feature type="domain" description="ABC transmembrane type-1" evidence="10">
    <location>
        <begin position="31"/>
        <end position="313"/>
    </location>
</feature>
<protein>
    <submittedName>
        <fullName evidence="11">Lipid A export ATP-binding/permease protein MsbA</fullName>
        <ecNumber evidence="11">3.6.3.-</ecNumber>
    </submittedName>
</protein>
<gene>
    <name evidence="11" type="primary">msbA_2</name>
    <name evidence="11" type="ORF">RUE5091_01874</name>
</gene>
<dbReference type="RefSeq" id="WP_058281603.1">
    <property type="nucleotide sequence ID" value="NZ_CYUD01000005.1"/>
</dbReference>
<dbReference type="GO" id="GO:0140359">
    <property type="term" value="F:ABC-type transporter activity"/>
    <property type="evidence" value="ECO:0007669"/>
    <property type="project" value="InterPro"/>
</dbReference>
<dbReference type="AlphaFoldDB" id="A0A0P1IQW0"/>
<evidence type="ECO:0000256" key="7">
    <source>
        <dbReference type="ARBA" id="ARBA00024725"/>
    </source>
</evidence>
<evidence type="ECO:0000256" key="8">
    <source>
        <dbReference type="SAM" id="Phobius"/>
    </source>
</evidence>
<reference evidence="12" key="1">
    <citation type="submission" date="2015-09" db="EMBL/GenBank/DDBJ databases">
        <authorList>
            <person name="Rodrigo-Torres L."/>
            <person name="Arahal D.R."/>
        </authorList>
    </citation>
    <scope>NUCLEOTIDE SEQUENCE [LARGE SCALE GENOMIC DNA]</scope>
    <source>
        <strain evidence="12">CECT 5091</strain>
    </source>
</reference>
<dbReference type="OrthoDB" id="9808328at2"/>
<keyword evidence="11" id="KW-0378">Hydrolase</keyword>
<dbReference type="PROSITE" id="PS50893">
    <property type="entry name" value="ABC_TRANSPORTER_2"/>
    <property type="match status" value="1"/>
</dbReference>
<keyword evidence="3" id="KW-0547">Nucleotide-binding</keyword>
<dbReference type="Proteomes" id="UP000051260">
    <property type="component" value="Unassembled WGS sequence"/>
</dbReference>
<feature type="transmembrane region" description="Helical" evidence="8">
    <location>
        <begin position="68"/>
        <end position="92"/>
    </location>
</feature>